<name>A0ABD0Y321_9HEMI</name>
<gene>
    <name evidence="1" type="ORF">AAG570_004164</name>
</gene>
<protein>
    <submittedName>
        <fullName evidence="1">Uncharacterized protein</fullName>
    </submittedName>
</protein>
<evidence type="ECO:0000313" key="2">
    <source>
        <dbReference type="Proteomes" id="UP001558652"/>
    </source>
</evidence>
<keyword evidence="2" id="KW-1185">Reference proteome</keyword>
<dbReference type="Proteomes" id="UP001558652">
    <property type="component" value="Unassembled WGS sequence"/>
</dbReference>
<reference evidence="1 2" key="1">
    <citation type="submission" date="2024-07" db="EMBL/GenBank/DDBJ databases">
        <title>Chromosome-level genome assembly of the water stick insect Ranatra chinensis (Heteroptera: Nepidae).</title>
        <authorList>
            <person name="Liu X."/>
        </authorList>
    </citation>
    <scope>NUCLEOTIDE SEQUENCE [LARGE SCALE GENOMIC DNA]</scope>
    <source>
        <strain evidence="1">Cailab_2021Rc</strain>
        <tissue evidence="1">Muscle</tissue>
    </source>
</reference>
<evidence type="ECO:0000313" key="1">
    <source>
        <dbReference type="EMBL" id="KAL1117849.1"/>
    </source>
</evidence>
<comment type="caution">
    <text evidence="1">The sequence shown here is derived from an EMBL/GenBank/DDBJ whole genome shotgun (WGS) entry which is preliminary data.</text>
</comment>
<proteinExistence type="predicted"/>
<dbReference type="EMBL" id="JBFDAA010000015">
    <property type="protein sequence ID" value="KAL1117849.1"/>
    <property type="molecule type" value="Genomic_DNA"/>
</dbReference>
<organism evidence="1 2">
    <name type="scientific">Ranatra chinensis</name>
    <dbReference type="NCBI Taxonomy" id="642074"/>
    <lineage>
        <taxon>Eukaryota</taxon>
        <taxon>Metazoa</taxon>
        <taxon>Ecdysozoa</taxon>
        <taxon>Arthropoda</taxon>
        <taxon>Hexapoda</taxon>
        <taxon>Insecta</taxon>
        <taxon>Pterygota</taxon>
        <taxon>Neoptera</taxon>
        <taxon>Paraneoptera</taxon>
        <taxon>Hemiptera</taxon>
        <taxon>Heteroptera</taxon>
        <taxon>Panheteroptera</taxon>
        <taxon>Nepomorpha</taxon>
        <taxon>Nepidae</taxon>
        <taxon>Ranatrinae</taxon>
        <taxon>Ranatra</taxon>
    </lineage>
</organism>
<sequence length="236" mass="27943">MFYENKKQETTDIGVWNFQPFVKILFGSEWTEQISRRKFDIKTAFKAHNEMKILFGYPGDNRPEKSRIYGIPRYVGQAGRSIDVGKIEEVILIVFPLLRRRQTARVQDPSYDPQRTLMSFLFLTWISILFGGSQCLDDLETAEQVIFRPMFVYRQKQAENKKNAARKPTVESRLDYHPTAISEVLVSGASAPVIPPTVQQMYYYYPYRYYYNPEEIQWYNRYYAQYYRPEQVIPSG</sequence>
<dbReference type="AlphaFoldDB" id="A0ABD0Y321"/>
<accession>A0ABD0Y321</accession>